<evidence type="ECO:0000259" key="2">
    <source>
        <dbReference type="Pfam" id="PF06580"/>
    </source>
</evidence>
<feature type="transmembrane region" description="Helical" evidence="1">
    <location>
        <begin position="98"/>
        <end position="122"/>
    </location>
</feature>
<evidence type="ECO:0000256" key="1">
    <source>
        <dbReference type="SAM" id="Phobius"/>
    </source>
</evidence>
<keyword evidence="1" id="KW-1133">Transmembrane helix</keyword>
<protein>
    <submittedName>
        <fullName evidence="3">Histidine kinase</fullName>
    </submittedName>
</protein>
<dbReference type="Proteomes" id="UP000624279">
    <property type="component" value="Unassembled WGS sequence"/>
</dbReference>
<feature type="transmembrane region" description="Helical" evidence="1">
    <location>
        <begin position="23"/>
        <end position="44"/>
    </location>
</feature>
<dbReference type="Gene3D" id="3.30.565.10">
    <property type="entry name" value="Histidine kinase-like ATPase, C-terminal domain"/>
    <property type="match status" value="1"/>
</dbReference>
<dbReference type="Pfam" id="PF06580">
    <property type="entry name" value="His_kinase"/>
    <property type="match status" value="1"/>
</dbReference>
<dbReference type="InterPro" id="IPR050640">
    <property type="entry name" value="Bact_2-comp_sensor_kinase"/>
</dbReference>
<comment type="caution">
    <text evidence="3">The sequence shown here is derived from an EMBL/GenBank/DDBJ whole genome shotgun (WGS) entry which is preliminary data.</text>
</comment>
<reference evidence="3 4" key="1">
    <citation type="submission" date="2020-08" db="EMBL/GenBank/DDBJ databases">
        <title>Novel species isolated from subtropical streams in China.</title>
        <authorList>
            <person name="Lu H."/>
        </authorList>
    </citation>
    <scope>NUCLEOTIDE SEQUENCE [LARGE SCALE GENOMIC DNA]</scope>
    <source>
        <strain evidence="3 4">LX15W</strain>
    </source>
</reference>
<accession>A0ABR6Y8X3</accession>
<dbReference type="PANTHER" id="PTHR34220">
    <property type="entry name" value="SENSOR HISTIDINE KINASE YPDA"/>
    <property type="match status" value="1"/>
</dbReference>
<dbReference type="RefSeq" id="WP_186941059.1">
    <property type="nucleotide sequence ID" value="NZ_JACOGA010000004.1"/>
</dbReference>
<dbReference type="SUPFAM" id="SSF55874">
    <property type="entry name" value="ATPase domain of HSP90 chaperone/DNA topoisomerase II/histidine kinase"/>
    <property type="match status" value="1"/>
</dbReference>
<keyword evidence="3" id="KW-0808">Transferase</keyword>
<keyword evidence="1" id="KW-0812">Transmembrane</keyword>
<gene>
    <name evidence="3" type="ORF">H8K55_05410</name>
</gene>
<organism evidence="3 4">
    <name type="scientific">Undibacterium flavidum</name>
    <dbReference type="NCBI Taxonomy" id="2762297"/>
    <lineage>
        <taxon>Bacteria</taxon>
        <taxon>Pseudomonadati</taxon>
        <taxon>Pseudomonadota</taxon>
        <taxon>Betaproteobacteria</taxon>
        <taxon>Burkholderiales</taxon>
        <taxon>Oxalobacteraceae</taxon>
        <taxon>Undibacterium</taxon>
    </lineage>
</organism>
<dbReference type="InterPro" id="IPR010559">
    <property type="entry name" value="Sig_transdc_His_kin_internal"/>
</dbReference>
<dbReference type="GO" id="GO:0016301">
    <property type="term" value="F:kinase activity"/>
    <property type="evidence" value="ECO:0007669"/>
    <property type="project" value="UniProtKB-KW"/>
</dbReference>
<evidence type="ECO:0000313" key="4">
    <source>
        <dbReference type="Proteomes" id="UP000624279"/>
    </source>
</evidence>
<keyword evidence="4" id="KW-1185">Reference proteome</keyword>
<dbReference type="PANTHER" id="PTHR34220:SF9">
    <property type="entry name" value="SIGNAL TRANSDUCTION HISTIDINE KINASE INTERNAL REGION DOMAIN-CONTAINING PROTEIN"/>
    <property type="match status" value="1"/>
</dbReference>
<dbReference type="InterPro" id="IPR036890">
    <property type="entry name" value="HATPase_C_sf"/>
</dbReference>
<sequence length="377" mass="43028">MPEWQMAGREEFDLMTGLTQQRIGRLSMIGGAILFWALMVAVAVQDYWRDGGQNVWEPIFWESSSALVGSFLFYLQLPVLTERKLLQTPRRWFLRQIAYLPLVCIGFIVLTFSLRHAVYFLFGRTYSHDPWPEVFVYESIKLSIFLGLFYVVIFGVQSYIFLLEEKNNAERATKLLQAAHIQRLSQQIQPHFLFNALNAISSLMYTDVDAADKALSRLAALLRHTLDLGEETETSLERELELLHAYADLMLIRFDERALISWQIAPQTLRCKVPTMCLQVLLENTFKHTVEKRSGMTQIVVRANVLADQLQLIVEDDAGHLCSNSGSNLDSKPAGIGLNNLRQRLAVMYGERASFEIEPQHLAGVRSEICLPLRSEG</sequence>
<keyword evidence="1" id="KW-0472">Membrane</keyword>
<feature type="transmembrane region" description="Helical" evidence="1">
    <location>
        <begin position="142"/>
        <end position="162"/>
    </location>
</feature>
<feature type="transmembrane region" description="Helical" evidence="1">
    <location>
        <begin position="59"/>
        <end position="77"/>
    </location>
</feature>
<keyword evidence="3" id="KW-0418">Kinase</keyword>
<proteinExistence type="predicted"/>
<evidence type="ECO:0000313" key="3">
    <source>
        <dbReference type="EMBL" id="MBC3873015.1"/>
    </source>
</evidence>
<feature type="domain" description="Signal transduction histidine kinase internal region" evidence="2">
    <location>
        <begin position="180"/>
        <end position="257"/>
    </location>
</feature>
<dbReference type="EMBL" id="JACOGA010000004">
    <property type="protein sequence ID" value="MBC3873015.1"/>
    <property type="molecule type" value="Genomic_DNA"/>
</dbReference>
<name>A0ABR6Y8X3_9BURK</name>